<name>A0A2V3TTB0_9HYPH</name>
<dbReference type="AlphaFoldDB" id="A0A2V3TTB0"/>
<dbReference type="Proteomes" id="UP000248021">
    <property type="component" value="Unassembled WGS sequence"/>
</dbReference>
<dbReference type="PANTHER" id="PTHR30349:SF62">
    <property type="entry name" value="TYPE 1 FIMBRIAE REGULATORY PROTEIN FIMB-RELATED"/>
    <property type="match status" value="1"/>
</dbReference>
<gene>
    <name evidence="8" type="ORF">C7450_1222</name>
</gene>
<dbReference type="InterPro" id="IPR002104">
    <property type="entry name" value="Integrase_catalytic"/>
</dbReference>
<dbReference type="SUPFAM" id="SSF56349">
    <property type="entry name" value="DNA breaking-rejoining enzymes"/>
    <property type="match status" value="1"/>
</dbReference>
<comment type="similarity">
    <text evidence="1">Belongs to the 'phage' integrase family.</text>
</comment>
<evidence type="ECO:0000256" key="2">
    <source>
        <dbReference type="ARBA" id="ARBA00022558"/>
    </source>
</evidence>
<comment type="caution">
    <text evidence="8">The sequence shown here is derived from an EMBL/GenBank/DDBJ whole genome shotgun (WGS) entry which is preliminary data.</text>
</comment>
<evidence type="ECO:0000256" key="6">
    <source>
        <dbReference type="ARBA" id="ARBA00023172"/>
    </source>
</evidence>
<evidence type="ECO:0000313" key="9">
    <source>
        <dbReference type="Proteomes" id="UP000248021"/>
    </source>
</evidence>
<protein>
    <submittedName>
        <fullName evidence="8">Type 1 fimbriae regulatory protein FimB/type 1 fimbriae regulatory protein FimE</fullName>
    </submittedName>
</protein>
<dbReference type="EMBL" id="QJJK01000022">
    <property type="protein sequence ID" value="PXW50891.1"/>
    <property type="molecule type" value="Genomic_DNA"/>
</dbReference>
<accession>A0A2V3TTB0</accession>
<evidence type="ECO:0000256" key="1">
    <source>
        <dbReference type="ARBA" id="ARBA00008857"/>
    </source>
</evidence>
<evidence type="ECO:0000256" key="4">
    <source>
        <dbReference type="ARBA" id="ARBA00023015"/>
    </source>
</evidence>
<dbReference type="OrthoDB" id="9801717at2"/>
<dbReference type="InterPro" id="IPR050090">
    <property type="entry name" value="Tyrosine_recombinase_XerCD"/>
</dbReference>
<keyword evidence="4" id="KW-0805">Transcription regulation</keyword>
<dbReference type="GO" id="GO:0015074">
    <property type="term" value="P:DNA integration"/>
    <property type="evidence" value="ECO:0007669"/>
    <property type="project" value="UniProtKB-KW"/>
</dbReference>
<organism evidence="8 9">
    <name type="scientific">Chelatococcus asaccharovorans</name>
    <dbReference type="NCBI Taxonomy" id="28210"/>
    <lineage>
        <taxon>Bacteria</taxon>
        <taxon>Pseudomonadati</taxon>
        <taxon>Pseudomonadota</taxon>
        <taxon>Alphaproteobacteria</taxon>
        <taxon>Hyphomicrobiales</taxon>
        <taxon>Chelatococcaceae</taxon>
        <taxon>Chelatococcus</taxon>
    </lineage>
</organism>
<sequence>MTYSLQKTHSVKSEPMPIRRIQHAMPHVRAIANRRNVKSVASLAADQHERRKDFLGEAEMASLLKAARKSRHGIRDHLLILMMYRHGLRVSEAIALRREHVNLKEARIWIPRLKNGLSVEQPIAGDELRTIRRWLAMRQDHLPWLFISERKQPFTRQAVNYIVASAATRGGLVNVHPHTLRHSCGFSLANRGHDLRLIQDYLGHRDPKHTAHYTRVAASRFDGLWGAH</sequence>
<reference evidence="8 9" key="1">
    <citation type="submission" date="2018-05" db="EMBL/GenBank/DDBJ databases">
        <title>Genomic Encyclopedia of Type Strains, Phase IV (KMG-IV): sequencing the most valuable type-strain genomes for metagenomic binning, comparative biology and taxonomic classification.</title>
        <authorList>
            <person name="Goeker M."/>
        </authorList>
    </citation>
    <scope>NUCLEOTIDE SEQUENCE [LARGE SCALE GENOMIC DNA]</scope>
    <source>
        <strain evidence="8 9">DSM 6462</strain>
    </source>
</reference>
<dbReference type="PROSITE" id="PS51898">
    <property type="entry name" value="TYR_RECOMBINASE"/>
    <property type="match status" value="1"/>
</dbReference>
<evidence type="ECO:0000259" key="7">
    <source>
        <dbReference type="PROSITE" id="PS51898"/>
    </source>
</evidence>
<keyword evidence="2" id="KW-1029">Fimbrium biogenesis</keyword>
<dbReference type="GO" id="GO:0006310">
    <property type="term" value="P:DNA recombination"/>
    <property type="evidence" value="ECO:0007669"/>
    <property type="project" value="UniProtKB-KW"/>
</dbReference>
<evidence type="ECO:0000256" key="3">
    <source>
        <dbReference type="ARBA" id="ARBA00022908"/>
    </source>
</evidence>
<dbReference type="InterPro" id="IPR013762">
    <property type="entry name" value="Integrase-like_cat_sf"/>
</dbReference>
<keyword evidence="5" id="KW-0804">Transcription</keyword>
<dbReference type="PANTHER" id="PTHR30349">
    <property type="entry name" value="PHAGE INTEGRASE-RELATED"/>
    <property type="match status" value="1"/>
</dbReference>
<dbReference type="InterPro" id="IPR011010">
    <property type="entry name" value="DNA_brk_join_enz"/>
</dbReference>
<dbReference type="Pfam" id="PF00589">
    <property type="entry name" value="Phage_integrase"/>
    <property type="match status" value="1"/>
</dbReference>
<keyword evidence="3" id="KW-0229">DNA integration</keyword>
<evidence type="ECO:0000256" key="5">
    <source>
        <dbReference type="ARBA" id="ARBA00023163"/>
    </source>
</evidence>
<keyword evidence="9" id="KW-1185">Reference proteome</keyword>
<evidence type="ECO:0000313" key="8">
    <source>
        <dbReference type="EMBL" id="PXW50891.1"/>
    </source>
</evidence>
<proteinExistence type="inferred from homology"/>
<keyword evidence="6" id="KW-0233">DNA recombination</keyword>
<dbReference type="GO" id="GO:0003677">
    <property type="term" value="F:DNA binding"/>
    <property type="evidence" value="ECO:0007669"/>
    <property type="project" value="InterPro"/>
</dbReference>
<dbReference type="Gene3D" id="1.10.443.10">
    <property type="entry name" value="Intergrase catalytic core"/>
    <property type="match status" value="1"/>
</dbReference>
<feature type="domain" description="Tyr recombinase" evidence="7">
    <location>
        <begin position="50"/>
        <end position="226"/>
    </location>
</feature>